<keyword evidence="3" id="KW-1003">Cell membrane</keyword>
<dbReference type="HOGENOM" id="CLU_016047_1_0_12"/>
<organism evidence="9 10">
    <name type="scientific">Parasphaerochaeta coccoides (strain ATCC BAA-1237 / DSM 17374 / SPN1)</name>
    <name type="common">Sphaerochaeta coccoides</name>
    <dbReference type="NCBI Taxonomy" id="760011"/>
    <lineage>
        <taxon>Bacteria</taxon>
        <taxon>Pseudomonadati</taxon>
        <taxon>Spirochaetota</taxon>
        <taxon>Spirochaetia</taxon>
        <taxon>Spirochaetales</taxon>
        <taxon>Sphaerochaetaceae</taxon>
        <taxon>Parasphaerochaeta</taxon>
    </lineage>
</organism>
<evidence type="ECO:0000256" key="6">
    <source>
        <dbReference type="ARBA" id="ARBA00023136"/>
    </source>
</evidence>
<dbReference type="AlphaFoldDB" id="F4GK95"/>
<evidence type="ECO:0000259" key="8">
    <source>
        <dbReference type="PROSITE" id="PS50928"/>
    </source>
</evidence>
<evidence type="ECO:0000256" key="1">
    <source>
        <dbReference type="ARBA" id="ARBA00004651"/>
    </source>
</evidence>
<dbReference type="GO" id="GO:0055085">
    <property type="term" value="P:transmembrane transport"/>
    <property type="evidence" value="ECO:0007669"/>
    <property type="project" value="InterPro"/>
</dbReference>
<dbReference type="OrthoDB" id="356811at2"/>
<dbReference type="InterPro" id="IPR000515">
    <property type="entry name" value="MetI-like"/>
</dbReference>
<comment type="similarity">
    <text evidence="7">Belongs to the binding-protein-dependent transport system permease family.</text>
</comment>
<dbReference type="Gene3D" id="1.10.3720.10">
    <property type="entry name" value="MetI-like"/>
    <property type="match status" value="1"/>
</dbReference>
<dbReference type="InterPro" id="IPR035906">
    <property type="entry name" value="MetI-like_sf"/>
</dbReference>
<feature type="transmembrane region" description="Helical" evidence="7">
    <location>
        <begin position="189"/>
        <end position="210"/>
    </location>
</feature>
<reference evidence="10" key="1">
    <citation type="submission" date="2011-04" db="EMBL/GenBank/DDBJ databases">
        <title>The complete genome of Spirochaeta coccoides DSM 17374.</title>
        <authorList>
            <person name="Lucas S."/>
            <person name="Copeland A."/>
            <person name="Lapidus A."/>
            <person name="Bruce D."/>
            <person name="Goodwin L."/>
            <person name="Pitluck S."/>
            <person name="Peters L."/>
            <person name="Kyrpides N."/>
            <person name="Mavromatis K."/>
            <person name="Pagani I."/>
            <person name="Ivanova N."/>
            <person name="Ovchinnikova G."/>
            <person name="Lu M."/>
            <person name="Detter J.C."/>
            <person name="Tapia R."/>
            <person name="Han C."/>
            <person name="Land M."/>
            <person name="Hauser L."/>
            <person name="Markowitz V."/>
            <person name="Cheng J.-F."/>
            <person name="Hugenholtz P."/>
            <person name="Woyke T."/>
            <person name="Wu D."/>
            <person name="Spring S."/>
            <person name="Schroeder M."/>
            <person name="Brambilla E."/>
            <person name="Klenk H.-P."/>
            <person name="Eisen J.A."/>
        </authorList>
    </citation>
    <scope>NUCLEOTIDE SEQUENCE [LARGE SCALE GENOMIC DNA]</scope>
    <source>
        <strain evidence="10">ATCC BAA-1237 / DSM 17374 / SPN1</strain>
    </source>
</reference>
<name>F4GK95_PARC1</name>
<keyword evidence="4 7" id="KW-0812">Transmembrane</keyword>
<sequence>MKHHTSIQAKIFQLVNVIILCFLALACLLPFLNLLAISLSSSTAVSTGRVNFWPVGFTFDSYRFVLEKPEFYRSFYISVAKVLVGVPLNMVLSIITAYPLSKTKKEFRARTGYLWYFLATIVFSGGLIPWYLVINKLGLIDNFLALVLPVAVPVFNVVILANFFKTIPKGLEEAALIDGASHWQTMTKIFVPLSTAALASIMLFSIVNHWNSWFEGLILMNRPENYPLQSYLQTVVVNRDVRLMTTQNAAYLSSVSERTSRAAQVFIATLPVVLIYPFLQRFFTTGLISGSIKE</sequence>
<evidence type="ECO:0000313" key="10">
    <source>
        <dbReference type="Proteomes" id="UP000007939"/>
    </source>
</evidence>
<feature type="transmembrane region" description="Helical" evidence="7">
    <location>
        <begin position="113"/>
        <end position="132"/>
    </location>
</feature>
<keyword evidence="6 7" id="KW-0472">Membrane</keyword>
<evidence type="ECO:0000256" key="2">
    <source>
        <dbReference type="ARBA" id="ARBA00022448"/>
    </source>
</evidence>
<dbReference type="SUPFAM" id="SSF161098">
    <property type="entry name" value="MetI-like"/>
    <property type="match status" value="1"/>
</dbReference>
<dbReference type="Pfam" id="PF00528">
    <property type="entry name" value="BPD_transp_1"/>
    <property type="match status" value="1"/>
</dbReference>
<evidence type="ECO:0000256" key="5">
    <source>
        <dbReference type="ARBA" id="ARBA00022989"/>
    </source>
</evidence>
<dbReference type="CDD" id="cd06261">
    <property type="entry name" value="TM_PBP2"/>
    <property type="match status" value="1"/>
</dbReference>
<evidence type="ECO:0000256" key="4">
    <source>
        <dbReference type="ARBA" id="ARBA00022692"/>
    </source>
</evidence>
<evidence type="ECO:0000256" key="3">
    <source>
        <dbReference type="ARBA" id="ARBA00022475"/>
    </source>
</evidence>
<proteinExistence type="inferred from homology"/>
<dbReference type="PROSITE" id="PS50928">
    <property type="entry name" value="ABC_TM1"/>
    <property type="match status" value="1"/>
</dbReference>
<dbReference type="STRING" id="760011.Spico_1070"/>
<dbReference type="EMBL" id="CP002659">
    <property type="protein sequence ID" value="AEC02291.1"/>
    <property type="molecule type" value="Genomic_DNA"/>
</dbReference>
<feature type="transmembrane region" description="Helical" evidence="7">
    <location>
        <begin position="262"/>
        <end position="279"/>
    </location>
</feature>
<evidence type="ECO:0000313" key="9">
    <source>
        <dbReference type="EMBL" id="AEC02291.1"/>
    </source>
</evidence>
<evidence type="ECO:0000256" key="7">
    <source>
        <dbReference type="RuleBase" id="RU363032"/>
    </source>
</evidence>
<keyword evidence="5 7" id="KW-1133">Transmembrane helix</keyword>
<dbReference type="RefSeq" id="WP_013739686.1">
    <property type="nucleotide sequence ID" value="NC_015436.1"/>
</dbReference>
<comment type="subcellular location">
    <subcellularLocation>
        <location evidence="1 7">Cell membrane</location>
        <topology evidence="1 7">Multi-pass membrane protein</topology>
    </subcellularLocation>
</comment>
<feature type="transmembrane region" description="Helical" evidence="7">
    <location>
        <begin position="12"/>
        <end position="32"/>
    </location>
</feature>
<keyword evidence="2 7" id="KW-0813">Transport</keyword>
<dbReference type="GO" id="GO:0005886">
    <property type="term" value="C:plasma membrane"/>
    <property type="evidence" value="ECO:0007669"/>
    <property type="project" value="UniProtKB-SubCell"/>
</dbReference>
<reference evidence="9 10" key="2">
    <citation type="journal article" date="2012" name="Stand. Genomic Sci.">
        <title>Complete genome sequence of the termite hindgut bacterium Spirochaeta coccoides type strain (SPN1(T)), reclassification in the genus Sphaerochaeta as Sphaerochaeta coccoides comb. nov. and emendations of the family Spirochaetaceae and the genus Sphaerochaeta.</title>
        <authorList>
            <person name="Abt B."/>
            <person name="Han C."/>
            <person name="Scheuner C."/>
            <person name="Lu M."/>
            <person name="Lapidus A."/>
            <person name="Nolan M."/>
            <person name="Lucas S."/>
            <person name="Hammon N."/>
            <person name="Deshpande S."/>
            <person name="Cheng J.F."/>
            <person name="Tapia R."/>
            <person name="Goodwin L.A."/>
            <person name="Pitluck S."/>
            <person name="Liolios K."/>
            <person name="Pagani I."/>
            <person name="Ivanova N."/>
            <person name="Mavromatis K."/>
            <person name="Mikhailova N."/>
            <person name="Huntemann M."/>
            <person name="Pati A."/>
            <person name="Chen A."/>
            <person name="Palaniappan K."/>
            <person name="Land M."/>
            <person name="Hauser L."/>
            <person name="Brambilla E.M."/>
            <person name="Rohde M."/>
            <person name="Spring S."/>
            <person name="Gronow S."/>
            <person name="Goker M."/>
            <person name="Woyke T."/>
            <person name="Bristow J."/>
            <person name="Eisen J.A."/>
            <person name="Markowitz V."/>
            <person name="Hugenholtz P."/>
            <person name="Kyrpides N.C."/>
            <person name="Klenk H.P."/>
            <person name="Detter J.C."/>
        </authorList>
    </citation>
    <scope>NUCLEOTIDE SEQUENCE [LARGE SCALE GENOMIC DNA]</scope>
    <source>
        <strain evidence="10">ATCC BAA-1237 / DSM 17374 / SPN1</strain>
    </source>
</reference>
<dbReference type="KEGG" id="scc:Spico_1070"/>
<feature type="transmembrane region" description="Helical" evidence="7">
    <location>
        <begin position="75"/>
        <end position="101"/>
    </location>
</feature>
<feature type="transmembrane region" description="Helical" evidence="7">
    <location>
        <begin position="144"/>
        <end position="164"/>
    </location>
</feature>
<dbReference type="PROSITE" id="PS51257">
    <property type="entry name" value="PROKAR_LIPOPROTEIN"/>
    <property type="match status" value="1"/>
</dbReference>
<dbReference type="PANTHER" id="PTHR43744">
    <property type="entry name" value="ABC TRANSPORTER PERMEASE PROTEIN MG189-RELATED-RELATED"/>
    <property type="match status" value="1"/>
</dbReference>
<dbReference type="eggNOG" id="COG0395">
    <property type="taxonomic scope" value="Bacteria"/>
</dbReference>
<dbReference type="PANTHER" id="PTHR43744:SF9">
    <property type="entry name" value="POLYGALACTURONAN_RHAMNOGALACTURONAN TRANSPORT SYSTEM PERMEASE PROTEIN YTCP"/>
    <property type="match status" value="1"/>
</dbReference>
<protein>
    <submittedName>
        <fullName evidence="9">Binding-protein-dependent transport systems inner membrane component</fullName>
    </submittedName>
</protein>
<gene>
    <name evidence="9" type="ordered locus">Spico_1070</name>
</gene>
<dbReference type="Proteomes" id="UP000007939">
    <property type="component" value="Chromosome"/>
</dbReference>
<accession>F4GK95</accession>
<feature type="domain" description="ABC transmembrane type-1" evidence="8">
    <location>
        <begin position="71"/>
        <end position="276"/>
    </location>
</feature>
<keyword evidence="10" id="KW-1185">Reference proteome</keyword>